<name>A0A6J4M408_9ACTN</name>
<dbReference type="GO" id="GO:0008113">
    <property type="term" value="F:peptide-methionine (S)-S-oxide reductase activity"/>
    <property type="evidence" value="ECO:0007669"/>
    <property type="project" value="UniProtKB-EC"/>
</dbReference>
<protein>
    <submittedName>
        <fullName evidence="2">Peptide-methionine (S)-S-oxide reductase MsrA</fullName>
        <ecNumber evidence="2">1.8.4.11</ecNumber>
    </submittedName>
</protein>
<feature type="non-terminal residue" evidence="2">
    <location>
        <position position="89"/>
    </location>
</feature>
<keyword evidence="2" id="KW-0560">Oxidoreductase</keyword>
<evidence type="ECO:0000313" key="2">
    <source>
        <dbReference type="EMBL" id="CAA9349304.1"/>
    </source>
</evidence>
<dbReference type="EC" id="1.8.4.11" evidence="2"/>
<accession>A0A6J4M408</accession>
<evidence type="ECO:0000256" key="1">
    <source>
        <dbReference type="SAM" id="MobiDB-lite"/>
    </source>
</evidence>
<proteinExistence type="predicted"/>
<sequence>AVQPPQAGDPESGAGPDRSRRAALPPPRATPRPGRSAGHRRVEHPGRLRGGALRPRVLLGCRGGLLEDPWRVVHLGRLRRRQHPEPVVR</sequence>
<dbReference type="EMBL" id="CADCUJ010000058">
    <property type="protein sequence ID" value="CAA9349304.1"/>
    <property type="molecule type" value="Genomic_DNA"/>
</dbReference>
<gene>
    <name evidence="2" type="ORF">AVDCRST_MAG72-1318</name>
</gene>
<organism evidence="2">
    <name type="scientific">uncultured Nocardioidaceae bacterium</name>
    <dbReference type="NCBI Taxonomy" id="253824"/>
    <lineage>
        <taxon>Bacteria</taxon>
        <taxon>Bacillati</taxon>
        <taxon>Actinomycetota</taxon>
        <taxon>Actinomycetes</taxon>
        <taxon>Propionibacteriales</taxon>
        <taxon>Nocardioidaceae</taxon>
        <taxon>environmental samples</taxon>
    </lineage>
</organism>
<feature type="non-terminal residue" evidence="2">
    <location>
        <position position="1"/>
    </location>
</feature>
<feature type="region of interest" description="Disordered" evidence="1">
    <location>
        <begin position="1"/>
        <end position="54"/>
    </location>
</feature>
<dbReference type="AlphaFoldDB" id="A0A6J4M408"/>
<reference evidence="2" key="1">
    <citation type="submission" date="2020-02" db="EMBL/GenBank/DDBJ databases">
        <authorList>
            <person name="Meier V. D."/>
        </authorList>
    </citation>
    <scope>NUCLEOTIDE SEQUENCE</scope>
    <source>
        <strain evidence="2">AVDCRST_MAG72</strain>
    </source>
</reference>